<evidence type="ECO:0000256" key="12">
    <source>
        <dbReference type="ARBA" id="ARBA00034776"/>
    </source>
</evidence>
<name>A0A8J2KNX4_9HEXA</name>
<reference evidence="16" key="1">
    <citation type="submission" date="2021-06" db="EMBL/GenBank/DDBJ databases">
        <authorList>
            <person name="Hodson N. C."/>
            <person name="Mongue J. A."/>
            <person name="Jaron S. K."/>
        </authorList>
    </citation>
    <scope>NUCLEOTIDE SEQUENCE</scope>
</reference>
<keyword evidence="11" id="KW-0206">Cytoskeleton</keyword>
<gene>
    <name evidence="16" type="ORF">AFUS01_LOCUS18049</name>
</gene>
<keyword evidence="5" id="KW-0963">Cytoplasm</keyword>
<evidence type="ECO:0000256" key="8">
    <source>
        <dbReference type="ARBA" id="ARBA00022843"/>
    </source>
</evidence>
<dbReference type="GO" id="GO:0005869">
    <property type="term" value="C:dynactin complex"/>
    <property type="evidence" value="ECO:0007669"/>
    <property type="project" value="InterPro"/>
</dbReference>
<evidence type="ECO:0000256" key="7">
    <source>
        <dbReference type="ARBA" id="ARBA00022553"/>
    </source>
</evidence>
<dbReference type="GO" id="GO:0005938">
    <property type="term" value="C:cell cortex"/>
    <property type="evidence" value="ECO:0007669"/>
    <property type="project" value="UniProtKB-SubCell"/>
</dbReference>
<evidence type="ECO:0000256" key="3">
    <source>
        <dbReference type="ARBA" id="ARBA00004544"/>
    </source>
</evidence>
<dbReference type="GO" id="GO:0005813">
    <property type="term" value="C:centrosome"/>
    <property type="evidence" value="ECO:0007669"/>
    <property type="project" value="UniProtKB-SubCell"/>
</dbReference>
<keyword evidence="6" id="KW-1017">Isopeptide bond</keyword>
<dbReference type="PANTHER" id="PTHR13034:SF2">
    <property type="entry name" value="DYNACTIN SUBUNIT 4"/>
    <property type="match status" value="1"/>
</dbReference>
<comment type="caution">
    <text evidence="16">The sequence shown here is derived from an EMBL/GenBank/DDBJ whole genome shotgun (WGS) entry which is preliminary data.</text>
</comment>
<evidence type="ECO:0000256" key="4">
    <source>
        <dbReference type="ARBA" id="ARBA00004657"/>
    </source>
</evidence>
<dbReference type="InterPro" id="IPR008603">
    <property type="entry name" value="DCTN4"/>
</dbReference>
<dbReference type="PANTHER" id="PTHR13034">
    <property type="entry name" value="DYNACTIN P62 SUBUNIT"/>
    <property type="match status" value="1"/>
</dbReference>
<evidence type="ECO:0000256" key="6">
    <source>
        <dbReference type="ARBA" id="ARBA00022499"/>
    </source>
</evidence>
<sequence length="553" mass="62339">MTGVACRFYNIPDSGSIIHLANLTSARNPFGISLCLVFLKVDCDRRTMAHLFQLDTVRYVCCCGSLKPICFVYFCRHCLRLRCPYCVSHEVDSHYCGNCSENMPSAEAKQKKNRCNSCYECPSCKQTLSVRATTVQAPAEDDPDKLAPKKLYYLTCGFCRWTSRDAGIEDSTSSSGPWPEPENPQAQYICEITDYFRTLATREKNAKEKKYVHKNKFLAAGRHGLAHLLPKRFPAANPEEIGKAIPLPNFVASTSSAEELDDLPSEFYETEFVSAKVTSLSQRFGQVETEPSESAALMPTHKQLLVKRSLRCRVCERNIHKPEYSPVSIKFKIQLNAYYHVPQVRLMAPLPTPIKPGNQARIILRLANPTQFPTSIKFLPFAWVPLKKIDEHPPVITESMSLSPEDTKVNLPGTHTSESSTDVKDATASSQMMKEIHVLPIRNESFKINCRLDPPDEEVVLPPRDETSEFDDFADTPDFNDDISLVPWRKANKAAVFLDVIMDKEASEDDPPVLGLTIEYDYVNTILALENKQGPQKVRLQTHLLISLDRSPQ</sequence>
<keyword evidence="10" id="KW-0175">Coiled coil</keyword>
<keyword evidence="7" id="KW-0597">Phosphoprotein</keyword>
<comment type="similarity">
    <text evidence="12">Belongs to the dynactin subunit 4 family.</text>
</comment>
<protein>
    <recommendedName>
        <fullName evidence="13">Dynactin subunit 4</fullName>
    </recommendedName>
</protein>
<evidence type="ECO:0000256" key="10">
    <source>
        <dbReference type="ARBA" id="ARBA00023054"/>
    </source>
</evidence>
<dbReference type="OrthoDB" id="283815at2759"/>
<comment type="subcellular location">
    <subcellularLocation>
        <location evidence="3">Cytoplasm</location>
        <location evidence="3">Cell cortex</location>
    </subcellularLocation>
    <subcellularLocation>
        <location evidence="1">Cytoplasm</location>
        <location evidence="1">Cytoskeleton</location>
        <location evidence="1">Microtubule organizing center</location>
        <location evidence="1">Centrosome</location>
    </subcellularLocation>
    <subcellularLocation>
        <location evidence="2">Cytoplasm</location>
        <location evidence="2">Cytoskeleton</location>
        <location evidence="2">Stress fiber</location>
    </subcellularLocation>
    <subcellularLocation>
        <location evidence="4">Cytoplasm</location>
        <location evidence="4">Myofibril</location>
    </subcellularLocation>
</comment>
<dbReference type="EMBL" id="CAJVCH010176659">
    <property type="protein sequence ID" value="CAG7729325.1"/>
    <property type="molecule type" value="Genomic_DNA"/>
</dbReference>
<evidence type="ECO:0000256" key="9">
    <source>
        <dbReference type="ARBA" id="ARBA00022990"/>
    </source>
</evidence>
<evidence type="ECO:0000256" key="15">
    <source>
        <dbReference type="SAM" id="MobiDB-lite"/>
    </source>
</evidence>
<keyword evidence="17" id="KW-1185">Reference proteome</keyword>
<proteinExistence type="inferred from homology"/>
<evidence type="ECO:0000256" key="2">
    <source>
        <dbReference type="ARBA" id="ARBA00004529"/>
    </source>
</evidence>
<comment type="subunit">
    <text evidence="14">Subunit of dynactin, a multiprotein complex part of a tripartite complex with dynein and a adapter, such as BICDL1, BICD2 or HOOK3. The dynactin complex is built around ACTR1A/ACTB filament and consists of an actin-related filament composed of a shoulder domain, a pointed end and a barbed end. Its length is defined by its flexible shoulder domain. The soulder is composed of 2 DCTN1 subunits, 4 DCTN2 and 2 DCTN3. The 4 DCNT2 (via N-terminus) bind the ACTR1A filament and act as molecular rulers to determine the length. The pointed end is important for binding dynein-dynactin cargo adapters. Consists of 4 subunits: ACTR10, DCNT4, DCTN5 and DCTN6. The barbed end is composed of a CAPZA1:CAPZB heterodimers, which binds ACTR1A/ACTB filament and dynactin and stabilizes dynactin. Interacts with ATP7B, but not ATP7A, in a copper-dependent manner. Interacts with ANK2; this interaction is required for localization at costameres. Interacts with N4BP2L1.</text>
</comment>
<evidence type="ECO:0000313" key="17">
    <source>
        <dbReference type="Proteomes" id="UP000708208"/>
    </source>
</evidence>
<dbReference type="Proteomes" id="UP000708208">
    <property type="component" value="Unassembled WGS sequence"/>
</dbReference>
<organism evidence="16 17">
    <name type="scientific">Allacma fusca</name>
    <dbReference type="NCBI Taxonomy" id="39272"/>
    <lineage>
        <taxon>Eukaryota</taxon>
        <taxon>Metazoa</taxon>
        <taxon>Ecdysozoa</taxon>
        <taxon>Arthropoda</taxon>
        <taxon>Hexapoda</taxon>
        <taxon>Collembola</taxon>
        <taxon>Symphypleona</taxon>
        <taxon>Sminthuridae</taxon>
        <taxon>Allacma</taxon>
    </lineage>
</organism>
<evidence type="ECO:0000256" key="5">
    <source>
        <dbReference type="ARBA" id="ARBA00022490"/>
    </source>
</evidence>
<keyword evidence="9" id="KW-0007">Acetylation</keyword>
<evidence type="ECO:0000256" key="1">
    <source>
        <dbReference type="ARBA" id="ARBA00004300"/>
    </source>
</evidence>
<dbReference type="Pfam" id="PF05502">
    <property type="entry name" value="Dynactin_p62"/>
    <property type="match status" value="2"/>
</dbReference>
<dbReference type="AlphaFoldDB" id="A0A8J2KNX4"/>
<keyword evidence="8" id="KW-0832">Ubl conjugation</keyword>
<evidence type="ECO:0000313" key="16">
    <source>
        <dbReference type="EMBL" id="CAG7729325.1"/>
    </source>
</evidence>
<evidence type="ECO:0000256" key="14">
    <source>
        <dbReference type="ARBA" id="ARBA00093507"/>
    </source>
</evidence>
<feature type="region of interest" description="Disordered" evidence="15">
    <location>
        <begin position="398"/>
        <end position="424"/>
    </location>
</feature>
<evidence type="ECO:0000256" key="13">
    <source>
        <dbReference type="ARBA" id="ARBA00034864"/>
    </source>
</evidence>
<accession>A0A8J2KNX4</accession>
<dbReference type="GO" id="GO:0030016">
    <property type="term" value="C:myofibril"/>
    <property type="evidence" value="ECO:0007669"/>
    <property type="project" value="UniProtKB-SubCell"/>
</dbReference>
<evidence type="ECO:0000256" key="11">
    <source>
        <dbReference type="ARBA" id="ARBA00023212"/>
    </source>
</evidence>
<dbReference type="GO" id="GO:0001725">
    <property type="term" value="C:stress fiber"/>
    <property type="evidence" value="ECO:0007669"/>
    <property type="project" value="UniProtKB-SubCell"/>
</dbReference>